<protein>
    <submittedName>
        <fullName evidence="1">Uncharacterized protein</fullName>
    </submittedName>
</protein>
<sequence>MEGNPKYSPNNMKSLYQTGGACGCVMLNMQGGRGEHFTRYDRVSVCSKMLGRAGVVSKPMRSSLV</sequence>
<proteinExistence type="predicted"/>
<dbReference type="PROSITE" id="PS51257">
    <property type="entry name" value="PROKAR_LIPOPROTEIN"/>
    <property type="match status" value="1"/>
</dbReference>
<accession>A0AAP0I8I5</accession>
<dbReference type="EMBL" id="JBBNAE010000007">
    <property type="protein sequence ID" value="KAK9110706.1"/>
    <property type="molecule type" value="Genomic_DNA"/>
</dbReference>
<reference evidence="1 2" key="1">
    <citation type="submission" date="2024-01" db="EMBL/GenBank/DDBJ databases">
        <title>Genome assemblies of Stephania.</title>
        <authorList>
            <person name="Yang L."/>
        </authorList>
    </citation>
    <scope>NUCLEOTIDE SEQUENCE [LARGE SCALE GENOMIC DNA]</scope>
    <source>
        <strain evidence="1">QJT</strain>
        <tissue evidence="1">Leaf</tissue>
    </source>
</reference>
<dbReference type="Proteomes" id="UP001417504">
    <property type="component" value="Unassembled WGS sequence"/>
</dbReference>
<dbReference type="AlphaFoldDB" id="A0AAP0I8I5"/>
<organism evidence="1 2">
    <name type="scientific">Stephania japonica</name>
    <dbReference type="NCBI Taxonomy" id="461633"/>
    <lineage>
        <taxon>Eukaryota</taxon>
        <taxon>Viridiplantae</taxon>
        <taxon>Streptophyta</taxon>
        <taxon>Embryophyta</taxon>
        <taxon>Tracheophyta</taxon>
        <taxon>Spermatophyta</taxon>
        <taxon>Magnoliopsida</taxon>
        <taxon>Ranunculales</taxon>
        <taxon>Menispermaceae</taxon>
        <taxon>Menispermoideae</taxon>
        <taxon>Cissampelideae</taxon>
        <taxon>Stephania</taxon>
    </lineage>
</organism>
<comment type="caution">
    <text evidence="1">The sequence shown here is derived from an EMBL/GenBank/DDBJ whole genome shotgun (WGS) entry which is preliminary data.</text>
</comment>
<keyword evidence="2" id="KW-1185">Reference proteome</keyword>
<name>A0AAP0I8I5_9MAGN</name>
<evidence type="ECO:0000313" key="2">
    <source>
        <dbReference type="Proteomes" id="UP001417504"/>
    </source>
</evidence>
<gene>
    <name evidence="1" type="ORF">Sjap_018766</name>
</gene>
<evidence type="ECO:0000313" key="1">
    <source>
        <dbReference type="EMBL" id="KAK9110706.1"/>
    </source>
</evidence>